<feature type="signal peptide" evidence="1">
    <location>
        <begin position="1"/>
        <end position="21"/>
    </location>
</feature>
<dbReference type="PROSITE" id="PS51257">
    <property type="entry name" value="PROKAR_LIPOPROTEIN"/>
    <property type="match status" value="1"/>
</dbReference>
<dbReference type="EMBL" id="JADWVN010000004">
    <property type="protein sequence ID" value="MBL7525212.1"/>
    <property type="molecule type" value="Genomic_DNA"/>
</dbReference>
<organism evidence="2 3">
    <name type="scientific">Legionella bononiensis</name>
    <dbReference type="NCBI Taxonomy" id="2793102"/>
    <lineage>
        <taxon>Bacteria</taxon>
        <taxon>Pseudomonadati</taxon>
        <taxon>Pseudomonadota</taxon>
        <taxon>Gammaproteobacteria</taxon>
        <taxon>Legionellales</taxon>
        <taxon>Legionellaceae</taxon>
        <taxon>Legionella</taxon>
    </lineage>
</organism>
<sequence>MFKLKYSLTSLLMIGNSFVFAGAMGSACVPGDVSIPCDKAGWSFGGQALYLQPSFGGNGLGYSAFSYGTDSFGTTVGANNPNNTITNIKPEWSWGFQIEGAYKFGSGTDLDVNWYHQNNSTSMYLPRGSLFSGNAPALYAGLITVEPTWDAVNIELGQHIDFDETKIMRLHAGIDYSRVKTVFTNYPRLLPDSSPLFITTDNISFNGFGPRIGDDFTYLLGHGFGVYAKGAASLLIGTAKQQVSGYQNLAFPQSFSTGNYVQTNRSVVITELEAKLGLKYDYPTAQGLWGVDVGYMWINYFNALVSQTGSGLAGSASSTSSAANFNLNGLYFGLKWVK</sequence>
<comment type="caution">
    <text evidence="2">The sequence shown here is derived from an EMBL/GenBank/DDBJ whole genome shotgun (WGS) entry which is preliminary data.</text>
</comment>
<name>A0ABS1W771_9GAMM</name>
<dbReference type="RefSeq" id="WP_203112564.1">
    <property type="nucleotide sequence ID" value="NZ_JADOBG010000022.1"/>
</dbReference>
<dbReference type="Pfam" id="PF05150">
    <property type="entry name" value="Legionella_OMP"/>
    <property type="match status" value="1"/>
</dbReference>
<keyword evidence="3" id="KW-1185">Reference proteome</keyword>
<evidence type="ECO:0000313" key="2">
    <source>
        <dbReference type="EMBL" id="MBL7525212.1"/>
    </source>
</evidence>
<accession>A0ABS1W771</accession>
<proteinExistence type="predicted"/>
<protein>
    <recommendedName>
        <fullName evidence="4">Major outer membrane protein</fullName>
    </recommendedName>
</protein>
<dbReference type="Proteomes" id="UP000809910">
    <property type="component" value="Unassembled WGS sequence"/>
</dbReference>
<evidence type="ECO:0008006" key="4">
    <source>
        <dbReference type="Google" id="ProtNLM"/>
    </source>
</evidence>
<evidence type="ECO:0000313" key="3">
    <source>
        <dbReference type="Proteomes" id="UP000809910"/>
    </source>
</evidence>
<evidence type="ECO:0000256" key="1">
    <source>
        <dbReference type="SAM" id="SignalP"/>
    </source>
</evidence>
<reference evidence="2 3" key="1">
    <citation type="submission" date="2020-12" db="EMBL/GenBank/DDBJ databases">
        <title>WGS of Legionella: environmental sample.</title>
        <authorList>
            <person name="Cristino S."/>
            <person name="Girolamini L."/>
            <person name="Salaris S."/>
            <person name="Pascale M.R."/>
            <person name="Mazzotta M."/>
            <person name="Orsini M."/>
            <person name="Grottola A."/>
        </authorList>
    </citation>
    <scope>NUCLEOTIDE SEQUENCE [LARGE SCALE GENOMIC DNA]</scope>
    <source>
        <strain evidence="2 3">30cs62</strain>
    </source>
</reference>
<feature type="chain" id="PRO_5046502386" description="Major outer membrane protein" evidence="1">
    <location>
        <begin position="22"/>
        <end position="338"/>
    </location>
</feature>
<gene>
    <name evidence="2" type="ORF">I5282_01335</name>
</gene>
<keyword evidence="1" id="KW-0732">Signal</keyword>
<dbReference type="InterPro" id="IPR007825">
    <property type="entry name" value="Major_OMP_Legionella"/>
</dbReference>